<accession>A0A0B6Z1I8</accession>
<feature type="compositionally biased region" description="Polar residues" evidence="1">
    <location>
        <begin position="87"/>
        <end position="101"/>
    </location>
</feature>
<sequence length="112" mass="11642">GGRTGSMKRQQHLATAQRSSSVNSFSDSPKNARFTPSPGNASRNAGFIQSGTSGQSNQSSSNASTLSGVATLQQIRGQKQIAAGFQRRSSMSPLISPQSGYPLSPAPTGWSQ</sequence>
<organism evidence="2">
    <name type="scientific">Arion vulgaris</name>
    <dbReference type="NCBI Taxonomy" id="1028688"/>
    <lineage>
        <taxon>Eukaryota</taxon>
        <taxon>Metazoa</taxon>
        <taxon>Spiralia</taxon>
        <taxon>Lophotrochozoa</taxon>
        <taxon>Mollusca</taxon>
        <taxon>Gastropoda</taxon>
        <taxon>Heterobranchia</taxon>
        <taxon>Euthyneura</taxon>
        <taxon>Panpulmonata</taxon>
        <taxon>Eupulmonata</taxon>
        <taxon>Stylommatophora</taxon>
        <taxon>Helicina</taxon>
        <taxon>Arionoidea</taxon>
        <taxon>Arionidae</taxon>
        <taxon>Arion</taxon>
    </lineage>
</organism>
<gene>
    <name evidence="2" type="primary">ORF45021</name>
</gene>
<feature type="compositionally biased region" description="Low complexity" evidence="1">
    <location>
        <begin position="49"/>
        <end position="68"/>
    </location>
</feature>
<feature type="non-terminal residue" evidence="2">
    <location>
        <position position="1"/>
    </location>
</feature>
<feature type="compositionally biased region" description="Polar residues" evidence="1">
    <location>
        <begin position="12"/>
        <end position="29"/>
    </location>
</feature>
<proteinExistence type="predicted"/>
<dbReference type="AlphaFoldDB" id="A0A0B6Z1I8"/>
<protein>
    <submittedName>
        <fullName evidence="2">Uncharacterized protein</fullName>
    </submittedName>
</protein>
<evidence type="ECO:0000256" key="1">
    <source>
        <dbReference type="SAM" id="MobiDB-lite"/>
    </source>
</evidence>
<feature type="region of interest" description="Disordered" evidence="1">
    <location>
        <begin position="1"/>
        <end position="112"/>
    </location>
</feature>
<reference evidence="2" key="1">
    <citation type="submission" date="2014-12" db="EMBL/GenBank/DDBJ databases">
        <title>Insight into the proteome of Arion vulgaris.</title>
        <authorList>
            <person name="Aradska J."/>
            <person name="Bulat T."/>
            <person name="Smidak R."/>
            <person name="Sarate P."/>
            <person name="Gangsoo J."/>
            <person name="Sialana F."/>
            <person name="Bilban M."/>
            <person name="Lubec G."/>
        </authorList>
    </citation>
    <scope>NUCLEOTIDE SEQUENCE</scope>
    <source>
        <tissue evidence="2">Skin</tissue>
    </source>
</reference>
<feature type="non-terminal residue" evidence="2">
    <location>
        <position position="112"/>
    </location>
</feature>
<name>A0A0B6Z1I8_9EUPU</name>
<dbReference type="EMBL" id="HACG01015513">
    <property type="protein sequence ID" value="CEK62378.1"/>
    <property type="molecule type" value="Transcribed_RNA"/>
</dbReference>
<evidence type="ECO:0000313" key="2">
    <source>
        <dbReference type="EMBL" id="CEK62378.1"/>
    </source>
</evidence>